<feature type="region of interest" description="Disordered" evidence="1">
    <location>
        <begin position="1"/>
        <end position="49"/>
    </location>
</feature>
<keyword evidence="3" id="KW-1185">Reference proteome</keyword>
<evidence type="ECO:0000313" key="2">
    <source>
        <dbReference type="EMBL" id="OAY50461.1"/>
    </source>
</evidence>
<feature type="compositionally biased region" description="Basic and acidic residues" evidence="1">
    <location>
        <begin position="1"/>
        <end position="36"/>
    </location>
</feature>
<evidence type="ECO:0000313" key="3">
    <source>
        <dbReference type="Proteomes" id="UP000091857"/>
    </source>
</evidence>
<evidence type="ECO:0000256" key="1">
    <source>
        <dbReference type="SAM" id="MobiDB-lite"/>
    </source>
</evidence>
<organism evidence="2 3">
    <name type="scientific">Manihot esculenta</name>
    <name type="common">Cassava</name>
    <name type="synonym">Jatropha manihot</name>
    <dbReference type="NCBI Taxonomy" id="3983"/>
    <lineage>
        <taxon>Eukaryota</taxon>
        <taxon>Viridiplantae</taxon>
        <taxon>Streptophyta</taxon>
        <taxon>Embryophyta</taxon>
        <taxon>Tracheophyta</taxon>
        <taxon>Spermatophyta</taxon>
        <taxon>Magnoliopsida</taxon>
        <taxon>eudicotyledons</taxon>
        <taxon>Gunneridae</taxon>
        <taxon>Pentapetalae</taxon>
        <taxon>rosids</taxon>
        <taxon>fabids</taxon>
        <taxon>Malpighiales</taxon>
        <taxon>Euphorbiaceae</taxon>
        <taxon>Crotonoideae</taxon>
        <taxon>Manihoteae</taxon>
        <taxon>Manihot</taxon>
    </lineage>
</organism>
<gene>
    <name evidence="2" type="ORF">MANES_05G137800v8</name>
</gene>
<dbReference type="EMBL" id="CM004391">
    <property type="protein sequence ID" value="OAY50461.1"/>
    <property type="molecule type" value="Genomic_DNA"/>
</dbReference>
<dbReference type="OMA" id="DWVINSD"/>
<name>A0A2C9VW31_MANES</name>
<reference evidence="3" key="1">
    <citation type="journal article" date="2016" name="Nat. Biotechnol.">
        <title>Sequencing wild and cultivated cassava and related species reveals extensive interspecific hybridization and genetic diversity.</title>
        <authorList>
            <person name="Bredeson J.V."/>
            <person name="Lyons J.B."/>
            <person name="Prochnik S.E."/>
            <person name="Wu G.A."/>
            <person name="Ha C.M."/>
            <person name="Edsinger-Gonzales E."/>
            <person name="Grimwood J."/>
            <person name="Schmutz J."/>
            <person name="Rabbi I.Y."/>
            <person name="Egesi C."/>
            <person name="Nauluvula P."/>
            <person name="Lebot V."/>
            <person name="Ndunguru J."/>
            <person name="Mkamilo G."/>
            <person name="Bart R.S."/>
            <person name="Setter T.L."/>
            <person name="Gleadow R.M."/>
            <person name="Kulakow P."/>
            <person name="Ferguson M.E."/>
            <person name="Rounsley S."/>
            <person name="Rokhsar D.S."/>
        </authorList>
    </citation>
    <scope>NUCLEOTIDE SEQUENCE [LARGE SCALE GENOMIC DNA]</scope>
    <source>
        <strain evidence="3">cv. AM560-2</strain>
    </source>
</reference>
<dbReference type="Proteomes" id="UP000091857">
    <property type="component" value="Chromosome 5"/>
</dbReference>
<sequence length="239" mass="25554">MDQESKDNRKRPRDESDQDTPEAKLARVESDGDSLHLGESPVDNENSVVNTCEDGDNHVTSNVSGLNSPDAKRIQDDLLNILDESDEPIIQGLDSVIRSFEEEILVPDFGTGTANAESCGVGSQPELGYLLEASDDELGLPPTFSGEEKSSEVNLAAETGGSGAASFCEMIEFENVIPSFDSFEFGLTCDSDGNSYNSSYNDSGDFVALGGLFDYSDENCTPAGEVAGLQWQPESLSAL</sequence>
<dbReference type="OrthoDB" id="1717367at2759"/>
<dbReference type="Gramene" id="Manes.05G137800.1.v8.1">
    <property type="protein sequence ID" value="Manes.05G137800.1.v8.1.CDS.1"/>
    <property type="gene ID" value="Manes.05G137800.v8.1"/>
</dbReference>
<dbReference type="PANTHER" id="PTHR34539">
    <property type="entry name" value="T6J4.11 PROTEIN"/>
    <property type="match status" value="1"/>
</dbReference>
<proteinExistence type="predicted"/>
<accession>A0A2C9VW31</accession>
<dbReference type="AlphaFoldDB" id="A0A2C9VW31"/>
<comment type="caution">
    <text evidence="2">The sequence shown here is derived from an EMBL/GenBank/DDBJ whole genome shotgun (WGS) entry which is preliminary data.</text>
</comment>
<dbReference type="STRING" id="3983.A0A2C9VW31"/>
<protein>
    <submittedName>
        <fullName evidence="2">Uncharacterized protein</fullName>
    </submittedName>
</protein>
<dbReference type="PANTHER" id="PTHR34539:SF15">
    <property type="match status" value="1"/>
</dbReference>